<evidence type="ECO:0000256" key="1">
    <source>
        <dbReference type="SAM" id="Coils"/>
    </source>
</evidence>
<dbReference type="EMBL" id="DF974327">
    <property type="protein sequence ID" value="GAU47562.1"/>
    <property type="molecule type" value="Genomic_DNA"/>
</dbReference>
<feature type="region of interest" description="Disordered" evidence="2">
    <location>
        <begin position="591"/>
        <end position="700"/>
    </location>
</feature>
<reference evidence="4" key="1">
    <citation type="journal article" date="2017" name="Front. Plant Sci.">
        <title>Climate Clever Clovers: New Paradigm to Reduce the Environmental Footprint of Ruminants by Breeding Low Methanogenic Forages Utilizing Haplotype Variation.</title>
        <authorList>
            <person name="Kaur P."/>
            <person name="Appels R."/>
            <person name="Bayer P.E."/>
            <person name="Keeble-Gagnere G."/>
            <person name="Wang J."/>
            <person name="Hirakawa H."/>
            <person name="Shirasawa K."/>
            <person name="Vercoe P."/>
            <person name="Stefanova K."/>
            <person name="Durmic Z."/>
            <person name="Nichols P."/>
            <person name="Revell C."/>
            <person name="Isobe S.N."/>
            <person name="Edwards D."/>
            <person name="Erskine W."/>
        </authorList>
    </citation>
    <scope>NUCLEOTIDE SEQUENCE [LARGE SCALE GENOMIC DNA]</scope>
    <source>
        <strain evidence="4">cv. Daliak</strain>
    </source>
</reference>
<organism evidence="3 4">
    <name type="scientific">Trifolium subterraneum</name>
    <name type="common">Subterranean clover</name>
    <dbReference type="NCBI Taxonomy" id="3900"/>
    <lineage>
        <taxon>Eukaryota</taxon>
        <taxon>Viridiplantae</taxon>
        <taxon>Streptophyta</taxon>
        <taxon>Embryophyta</taxon>
        <taxon>Tracheophyta</taxon>
        <taxon>Spermatophyta</taxon>
        <taxon>Magnoliopsida</taxon>
        <taxon>eudicotyledons</taxon>
        <taxon>Gunneridae</taxon>
        <taxon>Pentapetalae</taxon>
        <taxon>rosids</taxon>
        <taxon>fabids</taxon>
        <taxon>Fabales</taxon>
        <taxon>Fabaceae</taxon>
        <taxon>Papilionoideae</taxon>
        <taxon>50 kb inversion clade</taxon>
        <taxon>NPAAA clade</taxon>
        <taxon>Hologalegina</taxon>
        <taxon>IRL clade</taxon>
        <taxon>Trifolieae</taxon>
        <taxon>Trifolium</taxon>
    </lineage>
</organism>
<evidence type="ECO:0000313" key="3">
    <source>
        <dbReference type="EMBL" id="GAU47562.1"/>
    </source>
</evidence>
<accession>A0A2Z6PDQ2</accession>
<feature type="compositionally biased region" description="Low complexity" evidence="2">
    <location>
        <begin position="609"/>
        <end position="628"/>
    </location>
</feature>
<feature type="compositionally biased region" description="Basic and acidic residues" evidence="2">
    <location>
        <begin position="645"/>
        <end position="664"/>
    </location>
</feature>
<gene>
    <name evidence="3" type="ORF">TSUD_404090</name>
</gene>
<feature type="compositionally biased region" description="Polar residues" evidence="2">
    <location>
        <begin position="668"/>
        <end position="677"/>
    </location>
</feature>
<protein>
    <submittedName>
        <fullName evidence="3">Uncharacterized protein</fullName>
    </submittedName>
</protein>
<evidence type="ECO:0000313" key="4">
    <source>
        <dbReference type="Proteomes" id="UP000242715"/>
    </source>
</evidence>
<feature type="coiled-coil region" evidence="1">
    <location>
        <begin position="490"/>
        <end position="538"/>
    </location>
</feature>
<dbReference type="OrthoDB" id="1436751at2759"/>
<sequence>MGSDWERKVRTHYTRDDRTLNINGYYLEMFGFPVNSSDFESGNSDSDSDSSGNDSDCVIISPSEFSYKNPNNRSLIVADSVATISSSIEISSRFTSDEFVSTFRQAIQVSGEGGENQVMIDPVAVGEFVTTVNKQEPHYFYMYIHVLQTLNLWLPFNSFECQILRVMNVAPCQLHPNSWAFLKAFQIACEGFPELMYDASGNRLFPFYWSSSPRLVKGTRASTLNEYEWDAVAALSRFHVMSSGELVARENKPQSLGEYMASMSTLSAQQRAALVLKARAQKAEAAIVAASADVMAQFVVEEGGVKGTKRKNQEESSRIPVEIPKKKKVTNVEEEEAKVEDEPLKSKRMPRGKRNFHQLMSFQPEVKNGKKSNLSANLWTKDFDSFTVVDESFQKYARTSSLSDLTFEDLRQATMDHHIQGTMLSYYLSTRQELHSIDSMNKMESADTSLSALEKEFAAAKSKFEEDLAAVKAGQEEVVKATVKVKDDEVVALKGRLKSLEGELDVAIKEKDKVTTQRDEASLNVEALAARIEKLELEGASQFDDGFIFALDQVKVTFLDVDVVRLGELDSVNQIVDGKIVPYVPLEIMEKSSKKHHSAPTRRSPRVNSSKLLSSKPKSSKKTSSSKIKSSKKPKRQIVEIESSESDKVDSNYVEDLRTYRPEDESWDSNPGNSQLTAEYKLTPGKEKNSPCNKEGLEPSLWRSHSCRSSSLRCGPRP</sequence>
<proteinExistence type="predicted"/>
<dbReference type="Proteomes" id="UP000242715">
    <property type="component" value="Unassembled WGS sequence"/>
</dbReference>
<dbReference type="AlphaFoldDB" id="A0A2Z6PDQ2"/>
<keyword evidence="4" id="KW-1185">Reference proteome</keyword>
<feature type="compositionally biased region" description="Basic residues" evidence="2">
    <location>
        <begin position="593"/>
        <end position="605"/>
    </location>
</feature>
<name>A0A2Z6PDQ2_TRISU</name>
<evidence type="ECO:0000256" key="2">
    <source>
        <dbReference type="SAM" id="MobiDB-lite"/>
    </source>
</evidence>
<keyword evidence="1" id="KW-0175">Coiled coil</keyword>